<accession>A0A8K0CS39</accession>
<dbReference type="AlphaFoldDB" id="A0A8K0CS39"/>
<name>A0A8K0CS39_IGNLU</name>
<proteinExistence type="predicted"/>
<evidence type="ECO:0000313" key="3">
    <source>
        <dbReference type="Proteomes" id="UP000801492"/>
    </source>
</evidence>
<reference evidence="2" key="1">
    <citation type="submission" date="2019-08" db="EMBL/GenBank/DDBJ databases">
        <title>The genome of the North American firefly Photinus pyralis.</title>
        <authorList>
            <consortium name="Photinus pyralis genome working group"/>
            <person name="Fallon T.R."/>
            <person name="Sander Lower S.E."/>
            <person name="Weng J.-K."/>
        </authorList>
    </citation>
    <scope>NUCLEOTIDE SEQUENCE</scope>
    <source>
        <strain evidence="2">TRF0915ILg1</strain>
        <tissue evidence="2">Whole body</tissue>
    </source>
</reference>
<gene>
    <name evidence="2" type="ORF">ILUMI_17533</name>
</gene>
<dbReference type="Proteomes" id="UP000801492">
    <property type="component" value="Unassembled WGS sequence"/>
</dbReference>
<evidence type="ECO:0000256" key="1">
    <source>
        <dbReference type="SAM" id="SignalP"/>
    </source>
</evidence>
<protein>
    <recommendedName>
        <fullName evidence="4">Protease inhibitor</fullName>
    </recommendedName>
</protein>
<evidence type="ECO:0000313" key="2">
    <source>
        <dbReference type="EMBL" id="KAF2888640.1"/>
    </source>
</evidence>
<keyword evidence="3" id="KW-1185">Reference proteome</keyword>
<dbReference type="EMBL" id="VTPC01075382">
    <property type="protein sequence ID" value="KAF2888640.1"/>
    <property type="molecule type" value="Genomic_DNA"/>
</dbReference>
<comment type="caution">
    <text evidence="2">The sequence shown here is derived from an EMBL/GenBank/DDBJ whole genome shotgun (WGS) entry which is preliminary data.</text>
</comment>
<evidence type="ECO:0008006" key="4">
    <source>
        <dbReference type="Google" id="ProtNLM"/>
    </source>
</evidence>
<organism evidence="2 3">
    <name type="scientific">Ignelater luminosus</name>
    <name type="common">Cucubano</name>
    <name type="synonym">Pyrophorus luminosus</name>
    <dbReference type="NCBI Taxonomy" id="2038154"/>
    <lineage>
        <taxon>Eukaryota</taxon>
        <taxon>Metazoa</taxon>
        <taxon>Ecdysozoa</taxon>
        <taxon>Arthropoda</taxon>
        <taxon>Hexapoda</taxon>
        <taxon>Insecta</taxon>
        <taxon>Pterygota</taxon>
        <taxon>Neoptera</taxon>
        <taxon>Endopterygota</taxon>
        <taxon>Coleoptera</taxon>
        <taxon>Polyphaga</taxon>
        <taxon>Elateriformia</taxon>
        <taxon>Elateroidea</taxon>
        <taxon>Elateridae</taxon>
        <taxon>Agrypninae</taxon>
        <taxon>Pyrophorini</taxon>
        <taxon>Ignelater</taxon>
    </lineage>
</organism>
<keyword evidence="1" id="KW-0732">Signal</keyword>
<sequence>MKSTIGVFLAVIAIGILLCSTTAEWVCQPGVPYKENECNNCTCSESNKLVCGDKGCLDPIESFLFNCQVGTITEKDCNRCECIKDIGTVCTNKICET</sequence>
<feature type="chain" id="PRO_5035435029" description="Protease inhibitor" evidence="1">
    <location>
        <begin position="24"/>
        <end position="97"/>
    </location>
</feature>
<dbReference type="OrthoDB" id="6661396at2759"/>
<feature type="signal peptide" evidence="1">
    <location>
        <begin position="1"/>
        <end position="23"/>
    </location>
</feature>